<evidence type="ECO:0000256" key="7">
    <source>
        <dbReference type="ARBA" id="ARBA00023180"/>
    </source>
</evidence>
<evidence type="ECO:0000256" key="8">
    <source>
        <dbReference type="PROSITE-ProRule" id="PRU00276"/>
    </source>
</evidence>
<evidence type="ECO:0000256" key="2">
    <source>
        <dbReference type="ARBA" id="ARBA00022723"/>
    </source>
</evidence>
<keyword evidence="5" id="KW-0482">Metalloprotease</keyword>
<organism evidence="11 12">
    <name type="scientific">Meloidogyne enterolobii</name>
    <name type="common">Root-knot nematode worm</name>
    <name type="synonym">Meloidogyne mayaguensis</name>
    <dbReference type="NCBI Taxonomy" id="390850"/>
    <lineage>
        <taxon>Eukaryota</taxon>
        <taxon>Metazoa</taxon>
        <taxon>Ecdysozoa</taxon>
        <taxon>Nematoda</taxon>
        <taxon>Chromadorea</taxon>
        <taxon>Rhabditida</taxon>
        <taxon>Tylenchina</taxon>
        <taxon>Tylenchomorpha</taxon>
        <taxon>Tylenchoidea</taxon>
        <taxon>Meloidogynidae</taxon>
        <taxon>Meloidogyninae</taxon>
        <taxon>Meloidogyne</taxon>
    </lineage>
</organism>
<feature type="domain" description="Peptidase M12B" evidence="10">
    <location>
        <begin position="172"/>
        <end position="357"/>
    </location>
</feature>
<evidence type="ECO:0000256" key="4">
    <source>
        <dbReference type="ARBA" id="ARBA00022833"/>
    </source>
</evidence>
<gene>
    <name evidence="11" type="ORF">MENT_LOCUS16826</name>
</gene>
<dbReference type="GO" id="GO:0006509">
    <property type="term" value="P:membrane protein ectodomain proteolysis"/>
    <property type="evidence" value="ECO:0007669"/>
    <property type="project" value="TreeGrafter"/>
</dbReference>
<keyword evidence="3" id="KW-0378">Hydrolase</keyword>
<dbReference type="PROSITE" id="PS50215">
    <property type="entry name" value="ADAM_MEPRO"/>
    <property type="match status" value="1"/>
</dbReference>
<dbReference type="PANTHER" id="PTHR11905">
    <property type="entry name" value="ADAM A DISINTEGRIN AND METALLOPROTEASE DOMAIN"/>
    <property type="match status" value="1"/>
</dbReference>
<dbReference type="GO" id="GO:0004222">
    <property type="term" value="F:metalloendopeptidase activity"/>
    <property type="evidence" value="ECO:0007669"/>
    <property type="project" value="InterPro"/>
</dbReference>
<accession>A0A6V7UUV1</accession>
<feature type="coiled-coil region" evidence="9">
    <location>
        <begin position="391"/>
        <end position="418"/>
    </location>
</feature>
<dbReference type="Gene3D" id="3.40.390.10">
    <property type="entry name" value="Collagenase (Catalytic Domain)"/>
    <property type="match status" value="1"/>
</dbReference>
<keyword evidence="9" id="KW-0175">Coiled coil</keyword>
<dbReference type="AlphaFoldDB" id="A0A6V7UUV1"/>
<proteinExistence type="predicted"/>
<dbReference type="PANTHER" id="PTHR11905:SF159">
    <property type="entry name" value="ADAM METALLOPROTEASE"/>
    <property type="match status" value="1"/>
</dbReference>
<dbReference type="Pfam" id="PF17771">
    <property type="entry name" value="ADAMTS_CR_2"/>
    <property type="match status" value="1"/>
</dbReference>
<dbReference type="Proteomes" id="UP000580250">
    <property type="component" value="Unassembled WGS sequence"/>
</dbReference>
<comment type="caution">
    <text evidence="8">Lacks conserved residue(s) required for the propagation of feature annotation.</text>
</comment>
<name>A0A6V7UUV1_MELEN</name>
<evidence type="ECO:0000256" key="9">
    <source>
        <dbReference type="SAM" id="Coils"/>
    </source>
</evidence>
<dbReference type="InterPro" id="IPR041645">
    <property type="entry name" value="ADAMTS_CR_2"/>
</dbReference>
<feature type="active site" evidence="8">
    <location>
        <position position="284"/>
    </location>
</feature>
<protein>
    <recommendedName>
        <fullName evidence="10">Peptidase M12B domain-containing protein</fullName>
    </recommendedName>
</protein>
<evidence type="ECO:0000256" key="1">
    <source>
        <dbReference type="ARBA" id="ARBA00022670"/>
    </source>
</evidence>
<dbReference type="Pfam" id="PF01421">
    <property type="entry name" value="Reprolysin"/>
    <property type="match status" value="1"/>
</dbReference>
<dbReference type="InterPro" id="IPR001590">
    <property type="entry name" value="Peptidase_M12B"/>
</dbReference>
<comment type="caution">
    <text evidence="11">The sequence shown here is derived from an EMBL/GenBank/DDBJ whole genome shotgun (WGS) entry which is preliminary data.</text>
</comment>
<keyword evidence="7" id="KW-0325">Glycoprotein</keyword>
<keyword evidence="1" id="KW-0645">Protease</keyword>
<evidence type="ECO:0000259" key="10">
    <source>
        <dbReference type="PROSITE" id="PS50215"/>
    </source>
</evidence>
<evidence type="ECO:0000256" key="5">
    <source>
        <dbReference type="ARBA" id="ARBA00023049"/>
    </source>
</evidence>
<feature type="binding site" evidence="8">
    <location>
        <position position="283"/>
    </location>
    <ligand>
        <name>Zn(2+)</name>
        <dbReference type="ChEBI" id="CHEBI:29105"/>
        <note>catalytic</note>
    </ligand>
</feature>
<evidence type="ECO:0000313" key="11">
    <source>
        <dbReference type="EMBL" id="CAD2164894.1"/>
    </source>
</evidence>
<evidence type="ECO:0000256" key="6">
    <source>
        <dbReference type="ARBA" id="ARBA00023157"/>
    </source>
</evidence>
<keyword evidence="4 8" id="KW-0862">Zinc</keyword>
<keyword evidence="6" id="KW-1015">Disulfide bond</keyword>
<sequence length="601" mass="69300">MQQYSLFILPFILDQISTQLSPIIKQTIKFGNVSLVREIRFSENTTLVDDIKLLDRIFEQKIIKEQSTKKEEKKIIIKQKKRLVKDKGPRARILLVEDHSLFEKFFGLYGEDEYAAYNGLSLYLNGIFSQLKSLFDDQLYFFNKFSLRLEMVGVPMIILRPEDCPLRGPLQNFINQHYLDKINTTLINSSIPLTNSSIQLQLEKQQKQMNYVWRSLDSLVAVQWASQWVKQNEPTGNLPMHEHLMIITALDLLSHRNDSSTQGMAYVRAICRGYDSVSIVAAHELAHSIGASHDGFGESENCSARQNFLMTPVSASHPFDAKFGDTFGNAFILSKCSKQQIEDFFNSSDSNCLWSEEEEKNLFWSILEEEFQSSLNALTKNGSNTSLFDDENNFLEEEKQLLNNKNKIEEEIKFLKILPGEQFNPSRQCQIAFGPSYGLCQRIDFLLLTSDPCRRLWCKDRRQRRWGPCETKGFLPLMDGSSCGDHKWCIRGQCRPMPGISEEGNKNSNNEENKSSVNCNDDLNHTFCSNFQHSQLHSFCRMISFSRICCSTCRKDFGIFPQKFFPSFISPTYSVRESIPKISFKEHLPKIHLSFTNSVNY</sequence>
<dbReference type="SUPFAM" id="SSF55486">
    <property type="entry name" value="Metalloproteases ('zincins'), catalytic domain"/>
    <property type="match status" value="1"/>
</dbReference>
<dbReference type="EMBL" id="CAJEWN010000106">
    <property type="protein sequence ID" value="CAD2164894.1"/>
    <property type="molecule type" value="Genomic_DNA"/>
</dbReference>
<dbReference type="GO" id="GO:0046872">
    <property type="term" value="F:metal ion binding"/>
    <property type="evidence" value="ECO:0007669"/>
    <property type="project" value="UniProtKB-KW"/>
</dbReference>
<dbReference type="InterPro" id="IPR024079">
    <property type="entry name" value="MetalloPept_cat_dom_sf"/>
</dbReference>
<evidence type="ECO:0000313" key="12">
    <source>
        <dbReference type="Proteomes" id="UP000580250"/>
    </source>
</evidence>
<reference evidence="11 12" key="1">
    <citation type="submission" date="2020-08" db="EMBL/GenBank/DDBJ databases">
        <authorList>
            <person name="Koutsovoulos G."/>
            <person name="Danchin GJ E."/>
        </authorList>
    </citation>
    <scope>NUCLEOTIDE SEQUENCE [LARGE SCALE GENOMIC DNA]</scope>
</reference>
<dbReference type="Gene3D" id="3.40.1620.60">
    <property type="match status" value="1"/>
</dbReference>
<feature type="binding site" evidence="8">
    <location>
        <position position="293"/>
    </location>
    <ligand>
        <name>Zn(2+)</name>
        <dbReference type="ChEBI" id="CHEBI:29105"/>
        <note>catalytic</note>
    </ligand>
</feature>
<dbReference type="OrthoDB" id="10035764at2759"/>
<keyword evidence="2 8" id="KW-0479">Metal-binding</keyword>
<feature type="binding site" evidence="8">
    <location>
        <position position="287"/>
    </location>
    <ligand>
        <name>Zn(2+)</name>
        <dbReference type="ChEBI" id="CHEBI:29105"/>
        <note>catalytic</note>
    </ligand>
</feature>
<evidence type="ECO:0000256" key="3">
    <source>
        <dbReference type="ARBA" id="ARBA00022801"/>
    </source>
</evidence>